<sequence>MRGSSDGTAGGERKRANYTDSWIKPPRHPTRSPAGTHAANGQPQPGCAGHRTGREGSSDHDPILLTVWDTQTNNSKHTRKITDWGAHRAHIQTHIHDITLIHNTEELNRAVRNLETDINTTARNQYTRLVREELNSLRQERWNISHSELYPAESGYWKTQKVLRTPKRPIPPIHTAQGPAYTKQDKAEAFADSLEMQCRDNSVADGLEEWEREVERRIDGLNREPDEEVVRPLDPDELKNIIRRLKARKASWFDGVSNRAPQETPQKRSSSSLKHRQRDTSSQALP</sequence>
<evidence type="ECO:0000313" key="2">
    <source>
        <dbReference type="EMBL" id="KAJ8974947.1"/>
    </source>
</evidence>
<name>A0ABQ9JC03_9CUCU</name>
<feature type="region of interest" description="Disordered" evidence="1">
    <location>
        <begin position="1"/>
        <end position="61"/>
    </location>
</feature>
<organism evidence="2 3">
    <name type="scientific">Molorchus minor</name>
    <dbReference type="NCBI Taxonomy" id="1323400"/>
    <lineage>
        <taxon>Eukaryota</taxon>
        <taxon>Metazoa</taxon>
        <taxon>Ecdysozoa</taxon>
        <taxon>Arthropoda</taxon>
        <taxon>Hexapoda</taxon>
        <taxon>Insecta</taxon>
        <taxon>Pterygota</taxon>
        <taxon>Neoptera</taxon>
        <taxon>Endopterygota</taxon>
        <taxon>Coleoptera</taxon>
        <taxon>Polyphaga</taxon>
        <taxon>Cucujiformia</taxon>
        <taxon>Chrysomeloidea</taxon>
        <taxon>Cerambycidae</taxon>
        <taxon>Lamiinae</taxon>
        <taxon>Monochamini</taxon>
        <taxon>Molorchus</taxon>
    </lineage>
</organism>
<accession>A0ABQ9JC03</accession>
<gene>
    <name evidence="2" type="ORF">NQ317_016180</name>
</gene>
<proteinExistence type="predicted"/>
<feature type="compositionally biased region" description="Polar residues" evidence="1">
    <location>
        <begin position="259"/>
        <end position="272"/>
    </location>
</feature>
<feature type="compositionally biased region" description="Basic and acidic residues" evidence="1">
    <location>
        <begin position="52"/>
        <end position="61"/>
    </location>
</feature>
<evidence type="ECO:0000313" key="3">
    <source>
        <dbReference type="Proteomes" id="UP001162164"/>
    </source>
</evidence>
<feature type="region of interest" description="Disordered" evidence="1">
    <location>
        <begin position="252"/>
        <end position="286"/>
    </location>
</feature>
<keyword evidence="3" id="KW-1185">Reference proteome</keyword>
<evidence type="ECO:0000256" key="1">
    <source>
        <dbReference type="SAM" id="MobiDB-lite"/>
    </source>
</evidence>
<reference evidence="2" key="1">
    <citation type="journal article" date="2023" name="Insect Mol. Biol.">
        <title>Genome sequencing provides insights into the evolution of gene families encoding plant cell wall-degrading enzymes in longhorned beetles.</title>
        <authorList>
            <person name="Shin N.R."/>
            <person name="Okamura Y."/>
            <person name="Kirsch R."/>
            <person name="Pauchet Y."/>
        </authorList>
    </citation>
    <scope>NUCLEOTIDE SEQUENCE</scope>
    <source>
        <strain evidence="2">MMC_N1</strain>
    </source>
</reference>
<comment type="caution">
    <text evidence="2">The sequence shown here is derived from an EMBL/GenBank/DDBJ whole genome shotgun (WGS) entry which is preliminary data.</text>
</comment>
<protein>
    <submittedName>
        <fullName evidence="2">Uncharacterized protein</fullName>
    </submittedName>
</protein>
<dbReference type="Proteomes" id="UP001162164">
    <property type="component" value="Unassembled WGS sequence"/>
</dbReference>
<dbReference type="EMBL" id="JAPWTJ010000903">
    <property type="protein sequence ID" value="KAJ8974947.1"/>
    <property type="molecule type" value="Genomic_DNA"/>
</dbReference>